<feature type="domain" description="PPM-type phosphatase" evidence="2">
    <location>
        <begin position="337"/>
        <end position="549"/>
    </location>
</feature>
<dbReference type="InterPro" id="IPR036457">
    <property type="entry name" value="PPM-type-like_dom_sf"/>
</dbReference>
<keyword evidence="1" id="KW-0378">Hydrolase</keyword>
<dbReference type="PANTHER" id="PTHR43156">
    <property type="entry name" value="STAGE II SPORULATION PROTEIN E-RELATED"/>
    <property type="match status" value="1"/>
</dbReference>
<dbReference type="SUPFAM" id="SSF81606">
    <property type="entry name" value="PP2C-like"/>
    <property type="match status" value="1"/>
</dbReference>
<dbReference type="InterPro" id="IPR001932">
    <property type="entry name" value="PPM-type_phosphatase-like_dom"/>
</dbReference>
<organism evidence="3 4">
    <name type="scientific">Isoptericola chiayiensis</name>
    <dbReference type="NCBI Taxonomy" id="579446"/>
    <lineage>
        <taxon>Bacteria</taxon>
        <taxon>Bacillati</taxon>
        <taxon>Actinomycetota</taxon>
        <taxon>Actinomycetes</taxon>
        <taxon>Micrococcales</taxon>
        <taxon>Promicromonosporaceae</taxon>
        <taxon>Isoptericola</taxon>
    </lineage>
</organism>
<comment type="caution">
    <text evidence="3">The sequence shown here is derived from an EMBL/GenBank/DDBJ whole genome shotgun (WGS) entry which is preliminary data.</text>
</comment>
<protein>
    <recommendedName>
        <fullName evidence="2">PPM-type phosphatase domain-containing protein</fullName>
    </recommendedName>
</protein>
<dbReference type="EMBL" id="BAABID010000008">
    <property type="protein sequence ID" value="GAA4726248.1"/>
    <property type="molecule type" value="Genomic_DNA"/>
</dbReference>
<gene>
    <name evidence="3" type="ORF">GCM10023216_15970</name>
</gene>
<proteinExistence type="predicted"/>
<dbReference type="Pfam" id="PF07228">
    <property type="entry name" value="SpoIIE"/>
    <property type="match status" value="1"/>
</dbReference>
<evidence type="ECO:0000313" key="4">
    <source>
        <dbReference type="Proteomes" id="UP001500956"/>
    </source>
</evidence>
<evidence type="ECO:0000313" key="3">
    <source>
        <dbReference type="EMBL" id="GAA4726248.1"/>
    </source>
</evidence>
<sequence>MRPATCPDRESVPDRADIIDPVTDWFASAVRGQECAEVAREVDWSSTALGRPSTWPGALRNAVELCFSTRFAVLLTWGPELTMIYNDGYRDMLGTELHPRAMGASAPQLWGHIWDDVGPLFDEVLRTGVPTWDVDMKLMMDRSGFTEETYFTFSYSALRDDDGAVRGVMDIATETTRQVVYRRRLETLGRLSTAFQQRLGGPDEVIRAAASVLGEATDVARVDLFPPGAPPVSVGTGMGPDRGTVDAVLSSGEPAWTDRTLVAPLDAGRGAAPSAVIAVQAAPHRPLDDEHRSFLGLLVQTVSDALARAEDHQRRVRRVTSVSDTLQLAMVPDTPASPRWVTRYRPADDTMSVGGDWFDVVDLSDGCFGLVVGDCVGHGVEAAASMGRLSSAGRALMLAGSGPARTLEMLDVFARTTPGAEFTTVFCGVVDTSAGTLTYSSAGHPPGLLVRADGGTEWLERARGVLLTLPHGGRPERTTDLAAGDTVLLYTDGLIERRGESLRTGLERLETLAARACRETPVERLPDRLLNDMLPDGSRDDVALVVYRAG</sequence>
<evidence type="ECO:0000256" key="1">
    <source>
        <dbReference type="ARBA" id="ARBA00022801"/>
    </source>
</evidence>
<dbReference type="SUPFAM" id="SSF55781">
    <property type="entry name" value="GAF domain-like"/>
    <property type="match status" value="1"/>
</dbReference>
<name>A0ABP8YDF7_9MICO</name>
<dbReference type="Proteomes" id="UP001500956">
    <property type="component" value="Unassembled WGS sequence"/>
</dbReference>
<dbReference type="PANTHER" id="PTHR43156:SF2">
    <property type="entry name" value="STAGE II SPORULATION PROTEIN E"/>
    <property type="match status" value="1"/>
</dbReference>
<dbReference type="Gene3D" id="3.60.40.10">
    <property type="entry name" value="PPM-type phosphatase domain"/>
    <property type="match status" value="1"/>
</dbReference>
<dbReference type="SMART" id="SM00331">
    <property type="entry name" value="PP2C_SIG"/>
    <property type="match status" value="1"/>
</dbReference>
<evidence type="ECO:0000259" key="2">
    <source>
        <dbReference type="SMART" id="SM00331"/>
    </source>
</evidence>
<accession>A0ABP8YDF7</accession>
<dbReference type="InterPro" id="IPR052016">
    <property type="entry name" value="Bact_Sigma-Reg"/>
</dbReference>
<keyword evidence="4" id="KW-1185">Reference proteome</keyword>
<dbReference type="Gene3D" id="3.30.450.20">
    <property type="entry name" value="PAS domain"/>
    <property type="match status" value="1"/>
</dbReference>
<reference evidence="4" key="1">
    <citation type="journal article" date="2019" name="Int. J. Syst. Evol. Microbiol.">
        <title>The Global Catalogue of Microorganisms (GCM) 10K type strain sequencing project: providing services to taxonomists for standard genome sequencing and annotation.</title>
        <authorList>
            <consortium name="The Broad Institute Genomics Platform"/>
            <consortium name="The Broad Institute Genome Sequencing Center for Infectious Disease"/>
            <person name="Wu L."/>
            <person name="Ma J."/>
        </authorList>
    </citation>
    <scope>NUCLEOTIDE SEQUENCE [LARGE SCALE GENOMIC DNA]</scope>
    <source>
        <strain evidence="4">JCM 18063</strain>
    </source>
</reference>